<dbReference type="AlphaFoldDB" id="A0A3P1CQS0"/>
<dbReference type="EMBL" id="RQJP01000002">
    <property type="protein sequence ID" value="RRB15426.1"/>
    <property type="molecule type" value="Genomic_DNA"/>
</dbReference>
<feature type="transmembrane region" description="Helical" evidence="1">
    <location>
        <begin position="111"/>
        <end position="128"/>
    </location>
</feature>
<feature type="transmembrane region" description="Helical" evidence="1">
    <location>
        <begin position="45"/>
        <end position="67"/>
    </location>
</feature>
<dbReference type="OrthoDB" id="195502at2"/>
<organism evidence="2 3">
    <name type="scientific">Larkinella knui</name>
    <dbReference type="NCBI Taxonomy" id="2025310"/>
    <lineage>
        <taxon>Bacteria</taxon>
        <taxon>Pseudomonadati</taxon>
        <taxon>Bacteroidota</taxon>
        <taxon>Cytophagia</taxon>
        <taxon>Cytophagales</taxon>
        <taxon>Spirosomataceae</taxon>
        <taxon>Larkinella</taxon>
    </lineage>
</organism>
<dbReference type="Pfam" id="PF10067">
    <property type="entry name" value="DUF2306"/>
    <property type="match status" value="1"/>
</dbReference>
<reference evidence="2 3" key="1">
    <citation type="submission" date="2018-11" db="EMBL/GenBank/DDBJ databases">
        <authorList>
            <person name="Zhou Z."/>
            <person name="Wang G."/>
        </authorList>
    </citation>
    <scope>NUCLEOTIDE SEQUENCE [LARGE SCALE GENOMIC DNA]</scope>
    <source>
        <strain evidence="2 3">KCTC42998</strain>
    </source>
</reference>
<dbReference type="Proteomes" id="UP000274271">
    <property type="component" value="Unassembled WGS sequence"/>
</dbReference>
<gene>
    <name evidence="2" type="ORF">EHT87_12930</name>
</gene>
<feature type="transmembrane region" description="Helical" evidence="1">
    <location>
        <begin position="149"/>
        <end position="170"/>
    </location>
</feature>
<evidence type="ECO:0000313" key="3">
    <source>
        <dbReference type="Proteomes" id="UP000274271"/>
    </source>
</evidence>
<protein>
    <submittedName>
        <fullName evidence="2">DUF2306 domain-containing protein</fullName>
    </submittedName>
</protein>
<evidence type="ECO:0000256" key="1">
    <source>
        <dbReference type="SAM" id="Phobius"/>
    </source>
</evidence>
<keyword evidence="3" id="KW-1185">Reference proteome</keyword>
<keyword evidence="1" id="KW-0812">Transmembrane</keyword>
<proteinExistence type="predicted"/>
<feature type="transmembrane region" description="Helical" evidence="1">
    <location>
        <begin position="87"/>
        <end position="105"/>
    </location>
</feature>
<dbReference type="RefSeq" id="WP_124907030.1">
    <property type="nucleotide sequence ID" value="NZ_RQJP01000002.1"/>
</dbReference>
<accession>A0A3P1CQS0</accession>
<comment type="caution">
    <text evidence="2">The sequence shown here is derived from an EMBL/GenBank/DDBJ whole genome shotgun (WGS) entry which is preliminary data.</text>
</comment>
<keyword evidence="1" id="KW-0472">Membrane</keyword>
<feature type="transmembrane region" description="Helical" evidence="1">
    <location>
        <begin position="176"/>
        <end position="198"/>
    </location>
</feature>
<keyword evidence="1" id="KW-1133">Transmembrane helix</keyword>
<feature type="transmembrane region" description="Helical" evidence="1">
    <location>
        <begin position="12"/>
        <end position="33"/>
    </location>
</feature>
<name>A0A3P1CQS0_9BACT</name>
<evidence type="ECO:0000313" key="2">
    <source>
        <dbReference type="EMBL" id="RRB15426.1"/>
    </source>
</evidence>
<dbReference type="InterPro" id="IPR018750">
    <property type="entry name" value="DUF2306_membrane"/>
</dbReference>
<sequence length="213" mass="24160">MKTLLNRVGTGFGYFLIFGVALYALSYFLPGYQPGFLNNKPLGNLFWRSVFFTHVGLGAVALGLGPFQFSRQLRQRRVGLHRRLGKIYVFSILVGSTAAFCTAWFADTGWVAAVGFAGLATAWFYTTFRAYRAIRRGQIRSHQEWMFRSYAATLSAVTLRIILPLELAAFQLPFSVAYPIVAWMCWVPNLIFVEWWILRKNRSHTPVLSGTAE</sequence>